<keyword evidence="2" id="KW-1185">Reference proteome</keyword>
<organism evidence="1 2">
    <name type="scientific">Trichonephila clavata</name>
    <name type="common">Joro spider</name>
    <name type="synonym">Nephila clavata</name>
    <dbReference type="NCBI Taxonomy" id="2740835"/>
    <lineage>
        <taxon>Eukaryota</taxon>
        <taxon>Metazoa</taxon>
        <taxon>Ecdysozoa</taxon>
        <taxon>Arthropoda</taxon>
        <taxon>Chelicerata</taxon>
        <taxon>Arachnida</taxon>
        <taxon>Araneae</taxon>
        <taxon>Araneomorphae</taxon>
        <taxon>Entelegynae</taxon>
        <taxon>Araneoidea</taxon>
        <taxon>Nephilidae</taxon>
        <taxon>Trichonephila</taxon>
    </lineage>
</organism>
<sequence>MPGGKQTEALSPRLGGVRRWPDSLPTNRSVPLLSFKVKRPHVYPLILHFALPLPISVRVNVPTKLTPTKPSFVPRPHFQLLKKTRNKLFSRYWAAGCQECPRIAALG</sequence>
<dbReference type="Proteomes" id="UP000887116">
    <property type="component" value="Unassembled WGS sequence"/>
</dbReference>
<proteinExistence type="predicted"/>
<evidence type="ECO:0000313" key="1">
    <source>
        <dbReference type="EMBL" id="GFQ88678.1"/>
    </source>
</evidence>
<evidence type="ECO:0000313" key="2">
    <source>
        <dbReference type="Proteomes" id="UP000887116"/>
    </source>
</evidence>
<name>A0A8X6GSE1_TRICU</name>
<accession>A0A8X6GSE1</accession>
<comment type="caution">
    <text evidence="1">The sequence shown here is derived from an EMBL/GenBank/DDBJ whole genome shotgun (WGS) entry which is preliminary data.</text>
</comment>
<protein>
    <submittedName>
        <fullName evidence="1">Uncharacterized protein</fullName>
    </submittedName>
</protein>
<dbReference type="EMBL" id="BMAO01003561">
    <property type="protein sequence ID" value="GFQ88678.1"/>
    <property type="molecule type" value="Genomic_DNA"/>
</dbReference>
<gene>
    <name evidence="1" type="ORF">TNCT_364061</name>
</gene>
<dbReference type="AlphaFoldDB" id="A0A8X6GSE1"/>
<reference evidence="1" key="1">
    <citation type="submission" date="2020-07" db="EMBL/GenBank/DDBJ databases">
        <title>Multicomponent nature underlies the extraordinary mechanical properties of spider dragline silk.</title>
        <authorList>
            <person name="Kono N."/>
            <person name="Nakamura H."/>
            <person name="Mori M."/>
            <person name="Yoshida Y."/>
            <person name="Ohtoshi R."/>
            <person name="Malay A.D."/>
            <person name="Moran D.A.P."/>
            <person name="Tomita M."/>
            <person name="Numata K."/>
            <person name="Arakawa K."/>
        </authorList>
    </citation>
    <scope>NUCLEOTIDE SEQUENCE</scope>
</reference>